<evidence type="ECO:0000313" key="15">
    <source>
        <dbReference type="EMBL" id="CCC71211.1"/>
    </source>
</evidence>
<dbReference type="FunCoup" id="G0VIH6">
    <property type="interactions" value="443"/>
</dbReference>
<evidence type="ECO:0000256" key="5">
    <source>
        <dbReference type="ARBA" id="ARBA00022676"/>
    </source>
</evidence>
<dbReference type="PANTHER" id="PTHR45919">
    <property type="entry name" value="GDP-MAN:MAN(3)GLCNAC(2)-PP-DOL ALPHA-1,2-MANNOSYLTRANSFERASE"/>
    <property type="match status" value="1"/>
</dbReference>
<evidence type="ECO:0000256" key="12">
    <source>
        <dbReference type="RuleBase" id="RU367051"/>
    </source>
</evidence>
<dbReference type="PANTHER" id="PTHR45919:SF1">
    <property type="entry name" value="GDP-MAN:MAN(3)GLCNAC(2)-PP-DOL ALPHA-1,2-MANNOSYLTRANSFERASE"/>
    <property type="match status" value="1"/>
</dbReference>
<dbReference type="InParanoid" id="G0VIH6"/>
<dbReference type="EC" id="2.4.1.131" evidence="3 12"/>
<keyword evidence="16" id="KW-1185">Reference proteome</keyword>
<accession>G0VIH6</accession>
<reference key="2">
    <citation type="submission" date="2011-08" db="EMBL/GenBank/DDBJ databases">
        <title>Genome sequence of Naumovozyma castellii.</title>
        <authorList>
            <person name="Gordon J.L."/>
            <person name="Armisen D."/>
            <person name="Proux-Wera E."/>
            <person name="OhEigeartaigh S.S."/>
            <person name="Byrne K.P."/>
            <person name="Wolfe K.H."/>
        </authorList>
    </citation>
    <scope>NUCLEOTIDE SEQUENCE</scope>
    <source>
        <strain>Type strain:CBS 4309</strain>
    </source>
</reference>
<dbReference type="Pfam" id="PF15924">
    <property type="entry name" value="ALG11_N"/>
    <property type="match status" value="1"/>
</dbReference>
<evidence type="ECO:0000259" key="13">
    <source>
        <dbReference type="Pfam" id="PF00534"/>
    </source>
</evidence>
<dbReference type="GO" id="GO:0004377">
    <property type="term" value="F:GDP-Man:Man(3)GlcNAc(2)-PP-Dol alpha-1,2-mannosyltransferase activity"/>
    <property type="evidence" value="ECO:0007669"/>
    <property type="project" value="UniProtKB-UniRule"/>
</dbReference>
<dbReference type="OMA" id="WKHFTLI"/>
<dbReference type="KEGG" id="ncs:NCAS_0G03240"/>
<comment type="subcellular location">
    <subcellularLocation>
        <location evidence="1">Endoplasmic reticulum membrane</location>
        <topology evidence="1">Single-pass membrane protein</topology>
    </subcellularLocation>
</comment>
<dbReference type="InterPro" id="IPR031814">
    <property type="entry name" value="ALG11_N"/>
</dbReference>
<dbReference type="STRING" id="1064592.G0VIH6"/>
<evidence type="ECO:0000256" key="9">
    <source>
        <dbReference type="ARBA" id="ARBA00022989"/>
    </source>
</evidence>
<sequence>MSISEGLQGKWLPVVTSIILLLTFWGLVRYALPKFLLNPPQDCQDNPYKQLHLLNSNGIFNIFAMLRRGAVRRSLILTSNHPNKFTNKSQKKIEAKGMLDYLSAEQRELKKTRKLYGFFHPYCNAGGGGEKVLWKAVETTLNYDENNLVIIYTGDNDVDGETILKNVNKTFDYQLDTGRIVFIFLNYRWLVDDKTWSHFTLLGQAIGSMILTAEAVLKCPPDIWCDTMGYPFGYPVVHILIRIPVLAYTHYPIISTDMLKKLKSQAPSMKNKIKYYYWKLFMFWYKLVGRYVTISMTNSTWTFNHVNKIWSHFTSPLQSKIVYPPCSSEKLATQEDIPRKNQAVILAQFRPEKRHKLIIESYANFLKEKDETALPPKLIFIGSTRSQLDKDYVATLEKYCFEDLKIPQSLIEFLTDCPYDEIKKILNESTFGINSMWNEHFGIAVVEYLASGLIPLVHASAGPLLDIVVPWDIVANKQMEQGDSTFKTGFFFTDNSDPDYSPTKKYPTLAELFNRVCSLTTEEKFAISERGKCCALTKFSDMAFDEAWDGVLDTLTENTSLDNNKKDR</sequence>
<comment type="pathway">
    <text evidence="2 12">Protein modification; protein glycosylation.</text>
</comment>
<proteinExistence type="inferred from homology"/>
<evidence type="ECO:0000256" key="4">
    <source>
        <dbReference type="ARBA" id="ARBA00022018"/>
    </source>
</evidence>
<keyword evidence="10 12" id="KW-0472">Membrane</keyword>
<dbReference type="GO" id="GO:0005789">
    <property type="term" value="C:endoplasmic reticulum membrane"/>
    <property type="evidence" value="ECO:0007669"/>
    <property type="project" value="UniProtKB-SubCell"/>
</dbReference>
<dbReference type="UniPathway" id="UPA00378"/>
<evidence type="ECO:0000256" key="11">
    <source>
        <dbReference type="ARBA" id="ARBA00045065"/>
    </source>
</evidence>
<dbReference type="eggNOG" id="KOG1387">
    <property type="taxonomic scope" value="Eukaryota"/>
</dbReference>
<dbReference type="HOGENOM" id="CLU_017896_1_1_1"/>
<evidence type="ECO:0000256" key="8">
    <source>
        <dbReference type="ARBA" id="ARBA00022824"/>
    </source>
</evidence>
<evidence type="ECO:0000313" key="16">
    <source>
        <dbReference type="Proteomes" id="UP000001640"/>
    </source>
</evidence>
<dbReference type="SUPFAM" id="SSF53756">
    <property type="entry name" value="UDP-Glycosyltransferase/glycogen phosphorylase"/>
    <property type="match status" value="1"/>
</dbReference>
<keyword evidence="7 12" id="KW-0812">Transmembrane</keyword>
<name>G0VIH6_NAUCA</name>
<evidence type="ECO:0000256" key="3">
    <source>
        <dbReference type="ARBA" id="ARBA00012645"/>
    </source>
</evidence>
<evidence type="ECO:0000256" key="2">
    <source>
        <dbReference type="ARBA" id="ARBA00004922"/>
    </source>
</evidence>
<dbReference type="EMBL" id="HE576758">
    <property type="protein sequence ID" value="CCC71211.1"/>
    <property type="molecule type" value="Genomic_DNA"/>
</dbReference>
<evidence type="ECO:0000256" key="10">
    <source>
        <dbReference type="ARBA" id="ARBA00023136"/>
    </source>
</evidence>
<keyword evidence="9 12" id="KW-1133">Transmembrane helix</keyword>
<keyword evidence="8 12" id="KW-0256">Endoplasmic reticulum</keyword>
<protein>
    <recommendedName>
        <fullName evidence="4 12">GDP-Man:Man(3)GlcNAc(2)-PP-Dol alpha-1,2-mannosyltransferase</fullName>
        <ecNumber evidence="3 12">2.4.1.131</ecNumber>
    </recommendedName>
</protein>
<evidence type="ECO:0000259" key="14">
    <source>
        <dbReference type="Pfam" id="PF15924"/>
    </source>
</evidence>
<organism evidence="15 16">
    <name type="scientific">Naumovozyma castellii</name>
    <name type="common">Yeast</name>
    <name type="synonym">Saccharomyces castellii</name>
    <dbReference type="NCBI Taxonomy" id="27288"/>
    <lineage>
        <taxon>Eukaryota</taxon>
        <taxon>Fungi</taxon>
        <taxon>Dikarya</taxon>
        <taxon>Ascomycota</taxon>
        <taxon>Saccharomycotina</taxon>
        <taxon>Saccharomycetes</taxon>
        <taxon>Saccharomycetales</taxon>
        <taxon>Saccharomycetaceae</taxon>
        <taxon>Naumovozyma</taxon>
    </lineage>
</organism>
<dbReference type="CDD" id="cd03806">
    <property type="entry name" value="GT4_ALG11-like"/>
    <property type="match status" value="1"/>
</dbReference>
<evidence type="ECO:0000256" key="6">
    <source>
        <dbReference type="ARBA" id="ARBA00022679"/>
    </source>
</evidence>
<keyword evidence="6 12" id="KW-0808">Transferase</keyword>
<evidence type="ECO:0000256" key="7">
    <source>
        <dbReference type="ARBA" id="ARBA00022692"/>
    </source>
</evidence>
<keyword evidence="5 12" id="KW-0328">Glycosyltransferase</keyword>
<dbReference type="AlphaFoldDB" id="G0VIH6"/>
<evidence type="ECO:0000256" key="1">
    <source>
        <dbReference type="ARBA" id="ARBA00004389"/>
    </source>
</evidence>
<feature type="domain" description="ALG11 mannosyltransferase N-terminal" evidence="14">
    <location>
        <begin position="114"/>
        <end position="310"/>
    </location>
</feature>
<comment type="similarity">
    <text evidence="12">Belongs to the glycosyltransferase group 1 family. Glycosyltransferase 4 subfamily.</text>
</comment>
<comment type="function">
    <text evidence="12">GDP-Man:Man(3)GlcNAc(2)-PP-Dol alpha-1,2-mannosyltransferase that operates in the biosynthetic pathway of dolichol-linked oligosaccharides, the glycan precursors employed in protein asparagine (N)-glycosylation. The assembly of dolichol-linked oligosaccharides begins on the cytosolic side of the endoplasmic reticulum membrane and finishes in its lumen. The sequential addition of sugars to dolichol pyrophosphate produces dolichol-linked oligosaccharides containing fourteen sugars, including two GlcNAcs, nine mannoses and three glucoses. Once assembled, the oligosaccharide is transferred from the lipid to nascent proteins by oligosaccharyltransferases. Catalyzes, on the cytoplasmic face of the endoplasmic reticulum, the addition of the fourth and fifth mannose residues to the dolichol-linked oligosaccharide chain, to produce Man(5)GlcNAc(2)-PP-dolichol core oligosaccharide.</text>
</comment>
<feature type="transmembrane region" description="Helical" evidence="12">
    <location>
        <begin position="12"/>
        <end position="32"/>
    </location>
</feature>
<dbReference type="Gene3D" id="3.40.50.2000">
    <property type="entry name" value="Glycogen Phosphorylase B"/>
    <property type="match status" value="1"/>
</dbReference>
<dbReference type="RefSeq" id="XP_003677563.1">
    <property type="nucleotide sequence ID" value="XM_003677515.1"/>
</dbReference>
<gene>
    <name evidence="15" type="primary">NCAS0G03240</name>
    <name evidence="15" type="ordered locus">NCAS_0G03240</name>
</gene>
<dbReference type="Pfam" id="PF00534">
    <property type="entry name" value="Glycos_transf_1"/>
    <property type="match status" value="1"/>
</dbReference>
<feature type="domain" description="Glycosyl transferase family 1" evidence="13">
    <location>
        <begin position="336"/>
        <end position="474"/>
    </location>
</feature>
<comment type="catalytic activity">
    <reaction evidence="11 12">
        <text>an alpha-D-Man-(1-&gt;3)-[alpha-D-Man-(1-&gt;6)]-beta-D-Man-(1-&gt;4)-beta-D-GlcNAc-(1-&gt;4)-alpha-D-GlcNAc-diphospho-di-trans,poly-cis-dolichol + 2 GDP-alpha-D-mannose = an alpha-D-Man-(1-&gt;2)-alpha-D-Man-(1-&gt;2)-alpha-D-Man-(1-&gt;3)-[alpha-D-Man-(1-&gt;6)]-beta-D-Man-(1-&gt;4)-beta-D-GlcNAc-(1-&gt;4)-alpha-D-GlcNAc-diphospho-di-trans,poly-cis-dolichol + 2 GDP + 2 H(+)</text>
        <dbReference type="Rhea" id="RHEA:29523"/>
        <dbReference type="Rhea" id="RHEA-COMP:19515"/>
        <dbReference type="Rhea" id="RHEA-COMP:19516"/>
        <dbReference type="ChEBI" id="CHEBI:15378"/>
        <dbReference type="ChEBI" id="CHEBI:57527"/>
        <dbReference type="ChEBI" id="CHEBI:58189"/>
        <dbReference type="ChEBI" id="CHEBI:132511"/>
        <dbReference type="ChEBI" id="CHEBI:132515"/>
        <dbReference type="EC" id="2.4.1.131"/>
    </reaction>
    <physiologicalReaction direction="left-to-right" evidence="11 12">
        <dbReference type="Rhea" id="RHEA:29524"/>
    </physiologicalReaction>
</comment>
<dbReference type="GO" id="GO:0006488">
    <property type="term" value="P:dolichol-linked oligosaccharide biosynthetic process"/>
    <property type="evidence" value="ECO:0007669"/>
    <property type="project" value="EnsemblFungi"/>
</dbReference>
<dbReference type="InterPro" id="IPR001296">
    <property type="entry name" value="Glyco_trans_1"/>
</dbReference>
<dbReference type="OrthoDB" id="2276068at2759"/>
<dbReference type="Proteomes" id="UP000001640">
    <property type="component" value="Chromosome 7"/>
</dbReference>
<dbReference type="GeneID" id="96904876"/>
<dbReference type="InterPro" id="IPR038013">
    <property type="entry name" value="ALG11"/>
</dbReference>
<reference evidence="15 16" key="1">
    <citation type="journal article" date="2011" name="Proc. Natl. Acad. Sci. U.S.A.">
        <title>Evolutionary erosion of yeast sex chromosomes by mating-type switching accidents.</title>
        <authorList>
            <person name="Gordon J.L."/>
            <person name="Armisen D."/>
            <person name="Proux-Wera E."/>
            <person name="Oheigeartaigh S.S."/>
            <person name="Byrne K.P."/>
            <person name="Wolfe K.H."/>
        </authorList>
    </citation>
    <scope>NUCLEOTIDE SEQUENCE [LARGE SCALE GENOMIC DNA]</scope>
    <source>
        <strain evidence="16">ATCC 76901 / BCRC 22586 / CBS 4309 / NBRC 1992 / NRRL Y-12630</strain>
    </source>
</reference>